<gene>
    <name evidence="2" type="ORF">HAX54_025850</name>
</gene>
<organism evidence="2 3">
    <name type="scientific">Datura stramonium</name>
    <name type="common">Jimsonweed</name>
    <name type="synonym">Common thornapple</name>
    <dbReference type="NCBI Taxonomy" id="4076"/>
    <lineage>
        <taxon>Eukaryota</taxon>
        <taxon>Viridiplantae</taxon>
        <taxon>Streptophyta</taxon>
        <taxon>Embryophyta</taxon>
        <taxon>Tracheophyta</taxon>
        <taxon>Spermatophyta</taxon>
        <taxon>Magnoliopsida</taxon>
        <taxon>eudicotyledons</taxon>
        <taxon>Gunneridae</taxon>
        <taxon>Pentapetalae</taxon>
        <taxon>asterids</taxon>
        <taxon>lamiids</taxon>
        <taxon>Solanales</taxon>
        <taxon>Solanaceae</taxon>
        <taxon>Solanoideae</taxon>
        <taxon>Datureae</taxon>
        <taxon>Datura</taxon>
    </lineage>
</organism>
<reference evidence="2 3" key="1">
    <citation type="journal article" date="2021" name="BMC Genomics">
        <title>Datura genome reveals duplications of psychoactive alkaloid biosynthetic genes and high mutation rate following tissue culture.</title>
        <authorList>
            <person name="Rajewski A."/>
            <person name="Carter-House D."/>
            <person name="Stajich J."/>
            <person name="Litt A."/>
        </authorList>
    </citation>
    <scope>NUCLEOTIDE SEQUENCE [LARGE SCALE GENOMIC DNA]</scope>
    <source>
        <strain evidence="2">AR-01</strain>
    </source>
</reference>
<accession>A0ABS8S6Q5</accession>
<sequence length="71" mass="7869">MNEGEGKTLREKVGGRWWRAGREEKRRMVVGLWLPALVTGGSFAGKWCATGGEERRKGGKRRLAAGVGRTR</sequence>
<proteinExistence type="predicted"/>
<dbReference type="EMBL" id="JACEIK010000314">
    <property type="protein sequence ID" value="MCD7454746.1"/>
    <property type="molecule type" value="Genomic_DNA"/>
</dbReference>
<feature type="region of interest" description="Disordered" evidence="1">
    <location>
        <begin position="51"/>
        <end position="71"/>
    </location>
</feature>
<keyword evidence="3" id="KW-1185">Reference proteome</keyword>
<name>A0ABS8S6Q5_DATST</name>
<protein>
    <submittedName>
        <fullName evidence="2">Uncharacterized protein</fullName>
    </submittedName>
</protein>
<evidence type="ECO:0000256" key="1">
    <source>
        <dbReference type="SAM" id="MobiDB-lite"/>
    </source>
</evidence>
<evidence type="ECO:0000313" key="2">
    <source>
        <dbReference type="EMBL" id="MCD7454746.1"/>
    </source>
</evidence>
<comment type="caution">
    <text evidence="2">The sequence shown here is derived from an EMBL/GenBank/DDBJ whole genome shotgun (WGS) entry which is preliminary data.</text>
</comment>
<dbReference type="Proteomes" id="UP000823775">
    <property type="component" value="Unassembled WGS sequence"/>
</dbReference>
<evidence type="ECO:0000313" key="3">
    <source>
        <dbReference type="Proteomes" id="UP000823775"/>
    </source>
</evidence>